<accession>A0ABU2N2B0</accession>
<dbReference type="Proteomes" id="UP001183202">
    <property type="component" value="Unassembled WGS sequence"/>
</dbReference>
<sequence>MSTLSCALPDPTILIIDDHDLVATSLAMCLRSAGLRAQRHAVRSREDALVATATLPPGVALLDLDLGREPDGTLIDGTTLIERFCTAGWRVLVLSGTSDEARIGKALAAGALAGIPKSAALPVLVTAVRRAMQGVEVMHPERRRLFIAAHLRRQDQARAMDRRLGRLTERERAVLSRLAQGRRAQSIAEEFSVSLATVRTQIRAVLGKLEVDSQLAAVSLLHDYQRTLRQGSS</sequence>
<dbReference type="RefSeq" id="WP_311553947.1">
    <property type="nucleotide sequence ID" value="NZ_JAVREJ010000001.1"/>
</dbReference>
<feature type="domain" description="HTH luxR-type" evidence="3">
    <location>
        <begin position="160"/>
        <end position="225"/>
    </location>
</feature>
<proteinExistence type="predicted"/>
<dbReference type="InterPro" id="IPR001789">
    <property type="entry name" value="Sig_transdc_resp-reg_receiver"/>
</dbReference>
<dbReference type="Pfam" id="PF00196">
    <property type="entry name" value="GerE"/>
    <property type="match status" value="1"/>
</dbReference>
<dbReference type="InterPro" id="IPR011006">
    <property type="entry name" value="CheY-like_superfamily"/>
</dbReference>
<dbReference type="PROSITE" id="PS50110">
    <property type="entry name" value="RESPONSE_REGULATORY"/>
    <property type="match status" value="1"/>
</dbReference>
<organism evidence="5 6">
    <name type="scientific">Pseudonocardia charpentierae</name>
    <dbReference type="NCBI Taxonomy" id="3075545"/>
    <lineage>
        <taxon>Bacteria</taxon>
        <taxon>Bacillati</taxon>
        <taxon>Actinomycetota</taxon>
        <taxon>Actinomycetes</taxon>
        <taxon>Pseudonocardiales</taxon>
        <taxon>Pseudonocardiaceae</taxon>
        <taxon>Pseudonocardia</taxon>
    </lineage>
</organism>
<dbReference type="PROSITE" id="PS00622">
    <property type="entry name" value="HTH_LUXR_1"/>
    <property type="match status" value="1"/>
</dbReference>
<name>A0ABU2N2B0_9PSEU</name>
<evidence type="ECO:0000256" key="1">
    <source>
        <dbReference type="ARBA" id="ARBA00023125"/>
    </source>
</evidence>
<dbReference type="SUPFAM" id="SSF46894">
    <property type="entry name" value="C-terminal effector domain of the bipartite response regulators"/>
    <property type="match status" value="1"/>
</dbReference>
<keyword evidence="2" id="KW-0597">Phosphoprotein</keyword>
<dbReference type="CDD" id="cd06170">
    <property type="entry name" value="LuxR_C_like"/>
    <property type="match status" value="1"/>
</dbReference>
<protein>
    <submittedName>
        <fullName evidence="5">Response regulator transcription factor</fullName>
    </submittedName>
</protein>
<dbReference type="PROSITE" id="PS50043">
    <property type="entry name" value="HTH_LUXR_2"/>
    <property type="match status" value="1"/>
</dbReference>
<feature type="domain" description="Response regulatory" evidence="4">
    <location>
        <begin position="12"/>
        <end position="132"/>
    </location>
</feature>
<keyword evidence="6" id="KW-1185">Reference proteome</keyword>
<dbReference type="EMBL" id="JAVREJ010000001">
    <property type="protein sequence ID" value="MDT0348048.1"/>
    <property type="molecule type" value="Genomic_DNA"/>
</dbReference>
<comment type="caution">
    <text evidence="5">The sequence shown here is derived from an EMBL/GenBank/DDBJ whole genome shotgun (WGS) entry which is preliminary data.</text>
</comment>
<dbReference type="Gene3D" id="3.40.50.2300">
    <property type="match status" value="1"/>
</dbReference>
<dbReference type="SUPFAM" id="SSF52172">
    <property type="entry name" value="CheY-like"/>
    <property type="match status" value="1"/>
</dbReference>
<dbReference type="InterPro" id="IPR000792">
    <property type="entry name" value="Tscrpt_reg_LuxR_C"/>
</dbReference>
<dbReference type="SMART" id="SM00448">
    <property type="entry name" value="REC"/>
    <property type="match status" value="1"/>
</dbReference>
<keyword evidence="1" id="KW-0238">DNA-binding</keyword>
<gene>
    <name evidence="5" type="ORF">RM445_00735</name>
</gene>
<dbReference type="PANTHER" id="PTHR43214:SF44">
    <property type="entry name" value="TWO-COMPONENT RESPONSE REGULATOR"/>
    <property type="match status" value="1"/>
</dbReference>
<dbReference type="InterPro" id="IPR016032">
    <property type="entry name" value="Sig_transdc_resp-reg_C-effctor"/>
</dbReference>
<feature type="modified residue" description="4-aspartylphosphate" evidence="2">
    <location>
        <position position="63"/>
    </location>
</feature>
<dbReference type="Gene3D" id="1.10.10.10">
    <property type="entry name" value="Winged helix-like DNA-binding domain superfamily/Winged helix DNA-binding domain"/>
    <property type="match status" value="1"/>
</dbReference>
<dbReference type="InterPro" id="IPR036388">
    <property type="entry name" value="WH-like_DNA-bd_sf"/>
</dbReference>
<dbReference type="Pfam" id="PF00072">
    <property type="entry name" value="Response_reg"/>
    <property type="match status" value="1"/>
</dbReference>
<evidence type="ECO:0000259" key="4">
    <source>
        <dbReference type="PROSITE" id="PS50110"/>
    </source>
</evidence>
<dbReference type="PRINTS" id="PR00038">
    <property type="entry name" value="HTHLUXR"/>
</dbReference>
<reference evidence="6" key="1">
    <citation type="submission" date="2023-07" db="EMBL/GenBank/DDBJ databases">
        <title>30 novel species of actinomycetes from the DSMZ collection.</title>
        <authorList>
            <person name="Nouioui I."/>
        </authorList>
    </citation>
    <scope>NUCLEOTIDE SEQUENCE [LARGE SCALE GENOMIC DNA]</scope>
    <source>
        <strain evidence="6">DSM 45834</strain>
    </source>
</reference>
<dbReference type="PANTHER" id="PTHR43214">
    <property type="entry name" value="TWO-COMPONENT RESPONSE REGULATOR"/>
    <property type="match status" value="1"/>
</dbReference>
<evidence type="ECO:0000256" key="2">
    <source>
        <dbReference type="PROSITE-ProRule" id="PRU00169"/>
    </source>
</evidence>
<dbReference type="SMART" id="SM00421">
    <property type="entry name" value="HTH_LUXR"/>
    <property type="match status" value="1"/>
</dbReference>
<evidence type="ECO:0000313" key="5">
    <source>
        <dbReference type="EMBL" id="MDT0348048.1"/>
    </source>
</evidence>
<evidence type="ECO:0000313" key="6">
    <source>
        <dbReference type="Proteomes" id="UP001183202"/>
    </source>
</evidence>
<evidence type="ECO:0000259" key="3">
    <source>
        <dbReference type="PROSITE" id="PS50043"/>
    </source>
</evidence>
<dbReference type="InterPro" id="IPR039420">
    <property type="entry name" value="WalR-like"/>
</dbReference>